<evidence type="ECO:0000256" key="3">
    <source>
        <dbReference type="ARBA" id="ARBA00022475"/>
    </source>
</evidence>
<reference evidence="9 10" key="1">
    <citation type="submission" date="2020-12" db="EMBL/GenBank/DDBJ databases">
        <title>Microbacterium sp. HY060.</title>
        <authorList>
            <person name="Zhou J."/>
        </authorList>
    </citation>
    <scope>NUCLEOTIDE SEQUENCE [LARGE SCALE GENOMIC DNA]</scope>
    <source>
        <strain evidence="9 10">HY60</strain>
    </source>
</reference>
<dbReference type="Proteomes" id="UP000662814">
    <property type="component" value="Chromosome"/>
</dbReference>
<protein>
    <submittedName>
        <fullName evidence="9">MFS transporter</fullName>
    </submittedName>
</protein>
<keyword evidence="3" id="KW-1003">Cell membrane</keyword>
<keyword evidence="4 7" id="KW-0812">Transmembrane</keyword>
<feature type="transmembrane region" description="Helical" evidence="7">
    <location>
        <begin position="316"/>
        <end position="338"/>
    </location>
</feature>
<dbReference type="PROSITE" id="PS50850">
    <property type="entry name" value="MFS"/>
    <property type="match status" value="1"/>
</dbReference>
<dbReference type="InterPro" id="IPR050171">
    <property type="entry name" value="MFS_Transporters"/>
</dbReference>
<feature type="domain" description="Major facilitator superfamily (MFS) profile" evidence="8">
    <location>
        <begin position="21"/>
        <end position="405"/>
    </location>
</feature>
<evidence type="ECO:0000313" key="10">
    <source>
        <dbReference type="Proteomes" id="UP000662814"/>
    </source>
</evidence>
<evidence type="ECO:0000259" key="8">
    <source>
        <dbReference type="PROSITE" id="PS50850"/>
    </source>
</evidence>
<dbReference type="InterPro" id="IPR020846">
    <property type="entry name" value="MFS_dom"/>
</dbReference>
<evidence type="ECO:0000313" key="9">
    <source>
        <dbReference type="EMBL" id="QPZ37587.1"/>
    </source>
</evidence>
<dbReference type="SUPFAM" id="SSF103473">
    <property type="entry name" value="MFS general substrate transporter"/>
    <property type="match status" value="1"/>
</dbReference>
<name>A0ABX6YFN2_9MICO</name>
<feature type="transmembrane region" description="Helical" evidence="7">
    <location>
        <begin position="378"/>
        <end position="398"/>
    </location>
</feature>
<dbReference type="PANTHER" id="PTHR23517:SF13">
    <property type="entry name" value="MAJOR FACILITATOR SUPERFAMILY MFS_1"/>
    <property type="match status" value="1"/>
</dbReference>
<accession>A0ABX6YFN2</accession>
<gene>
    <name evidence="9" type="ORF">HCR76_12205</name>
</gene>
<dbReference type="Pfam" id="PF07690">
    <property type="entry name" value="MFS_1"/>
    <property type="match status" value="1"/>
</dbReference>
<dbReference type="InterPro" id="IPR011701">
    <property type="entry name" value="MFS"/>
</dbReference>
<evidence type="ECO:0000256" key="2">
    <source>
        <dbReference type="ARBA" id="ARBA00022448"/>
    </source>
</evidence>
<feature type="transmembrane region" description="Helical" evidence="7">
    <location>
        <begin position="225"/>
        <end position="246"/>
    </location>
</feature>
<evidence type="ECO:0000256" key="7">
    <source>
        <dbReference type="SAM" id="Phobius"/>
    </source>
</evidence>
<dbReference type="Gene3D" id="1.20.1250.20">
    <property type="entry name" value="MFS general substrate transporter like domains"/>
    <property type="match status" value="1"/>
</dbReference>
<feature type="transmembrane region" description="Helical" evidence="7">
    <location>
        <begin position="21"/>
        <end position="45"/>
    </location>
</feature>
<keyword evidence="10" id="KW-1185">Reference proteome</keyword>
<feature type="transmembrane region" description="Helical" evidence="7">
    <location>
        <begin position="89"/>
        <end position="107"/>
    </location>
</feature>
<evidence type="ECO:0000256" key="5">
    <source>
        <dbReference type="ARBA" id="ARBA00022989"/>
    </source>
</evidence>
<keyword evidence="6 7" id="KW-0472">Membrane</keyword>
<organism evidence="9 10">
    <name type="scientific">Paramicrobacterium chengjingii</name>
    <dbReference type="NCBI Taxonomy" id="2769067"/>
    <lineage>
        <taxon>Bacteria</taxon>
        <taxon>Bacillati</taxon>
        <taxon>Actinomycetota</taxon>
        <taxon>Actinomycetes</taxon>
        <taxon>Micrococcales</taxon>
        <taxon>Microbacteriaceae</taxon>
        <taxon>Paramicrobacterium</taxon>
    </lineage>
</organism>
<dbReference type="EMBL" id="CP061169">
    <property type="protein sequence ID" value="QPZ37587.1"/>
    <property type="molecule type" value="Genomic_DNA"/>
</dbReference>
<dbReference type="PANTHER" id="PTHR23517">
    <property type="entry name" value="RESISTANCE PROTEIN MDTM, PUTATIVE-RELATED-RELATED"/>
    <property type="match status" value="1"/>
</dbReference>
<feature type="transmembrane region" description="Helical" evidence="7">
    <location>
        <begin position="261"/>
        <end position="281"/>
    </location>
</feature>
<evidence type="ECO:0000256" key="1">
    <source>
        <dbReference type="ARBA" id="ARBA00004651"/>
    </source>
</evidence>
<keyword evidence="5 7" id="KW-1133">Transmembrane helix</keyword>
<feature type="transmembrane region" description="Helical" evidence="7">
    <location>
        <begin position="179"/>
        <end position="199"/>
    </location>
</feature>
<feature type="transmembrane region" description="Helical" evidence="7">
    <location>
        <begin position="57"/>
        <end position="77"/>
    </location>
</feature>
<feature type="transmembrane region" description="Helical" evidence="7">
    <location>
        <begin position="148"/>
        <end position="173"/>
    </location>
</feature>
<dbReference type="RefSeq" id="WP_166990795.1">
    <property type="nucleotide sequence ID" value="NZ_CP061169.1"/>
</dbReference>
<feature type="transmembrane region" description="Helical" evidence="7">
    <location>
        <begin position="350"/>
        <end position="372"/>
    </location>
</feature>
<feature type="transmembrane region" description="Helical" evidence="7">
    <location>
        <begin position="288"/>
        <end position="310"/>
    </location>
</feature>
<evidence type="ECO:0000256" key="6">
    <source>
        <dbReference type="ARBA" id="ARBA00023136"/>
    </source>
</evidence>
<dbReference type="InterPro" id="IPR036259">
    <property type="entry name" value="MFS_trans_sf"/>
</dbReference>
<evidence type="ECO:0000256" key="4">
    <source>
        <dbReference type="ARBA" id="ARBA00022692"/>
    </source>
</evidence>
<proteinExistence type="predicted"/>
<feature type="transmembrane region" description="Helical" evidence="7">
    <location>
        <begin position="119"/>
        <end position="136"/>
    </location>
</feature>
<comment type="subcellular location">
    <subcellularLocation>
        <location evidence="1">Cell membrane</location>
        <topology evidence="1">Multi-pass membrane protein</topology>
    </subcellularLocation>
</comment>
<sequence>MTTTRPLPLPDGPHVAGRQRTVAFGFAAGSIGGMLASSSALTPFYPILEQRLEITPLGISLVFAIYAVTLLAALLVAGSLSDHVGRRSVISVGFVALALGAVVVAAVDSAPALFGARALQGAASGLLTPALSALLLDAASFRHPGRGALFNAVTPGIGLALGTLIGGVSVSLFRLPLPLTYNALAVVYVGLAAAVWLFPETSPRRAGVRRSLIPHVSVPRPVRTLFLVSAPALIACWATGGLFFSLGPSIIIERFHNNSSLLQGAVVAILPAAGAIAVVTLRRLTPRIVSIAGATALAVGTMLALAALAADALPGYILAVIVIGVGFGTSFYGVVGTLAPKTPERERAGLFAAIYVTSYLSFGVPTVAAGVLASATSVSLAATASGILIAALAAAAALSRLRFRE</sequence>
<keyword evidence="2" id="KW-0813">Transport</keyword>